<dbReference type="SUPFAM" id="SSF57997">
    <property type="entry name" value="Tropomyosin"/>
    <property type="match status" value="1"/>
</dbReference>
<keyword evidence="3" id="KW-1185">Reference proteome</keyword>
<dbReference type="RefSeq" id="WP_379866386.1">
    <property type="nucleotide sequence ID" value="NZ_JBHTBW010000050.1"/>
</dbReference>
<comment type="caution">
    <text evidence="2">The sequence shown here is derived from an EMBL/GenBank/DDBJ whole genome shotgun (WGS) entry which is preliminary data.</text>
</comment>
<reference evidence="3" key="1">
    <citation type="journal article" date="2019" name="Int. J. Syst. Evol. Microbiol.">
        <title>The Global Catalogue of Microorganisms (GCM) 10K type strain sequencing project: providing services to taxonomists for standard genome sequencing and annotation.</title>
        <authorList>
            <consortium name="The Broad Institute Genomics Platform"/>
            <consortium name="The Broad Institute Genome Sequencing Center for Infectious Disease"/>
            <person name="Wu L."/>
            <person name="Ma J."/>
        </authorList>
    </citation>
    <scope>NUCLEOTIDE SEQUENCE [LARGE SCALE GENOMIC DNA]</scope>
    <source>
        <strain evidence="3">CGMCC 1.12942</strain>
    </source>
</reference>
<evidence type="ECO:0000313" key="3">
    <source>
        <dbReference type="Proteomes" id="UP001596500"/>
    </source>
</evidence>
<dbReference type="Proteomes" id="UP001596500">
    <property type="component" value="Unassembled WGS sequence"/>
</dbReference>
<sequence>MADIDVKELAAQLAEAVRVSLKEDLDEIKGEIKGVKSRLDKVESRLDGVESRLDNIESRLDTVESEVKSTRSAVIDLGNDLRKQERVTNNLILDVYRLKSEQEKQ</sequence>
<dbReference type="Gene3D" id="1.20.5.110">
    <property type="match status" value="1"/>
</dbReference>
<keyword evidence="1" id="KW-0175">Coiled coil</keyword>
<protein>
    <submittedName>
        <fullName evidence="2">Uncharacterized protein</fullName>
    </submittedName>
</protein>
<evidence type="ECO:0000313" key="2">
    <source>
        <dbReference type="EMBL" id="MFC7442487.1"/>
    </source>
</evidence>
<feature type="coiled-coil region" evidence="1">
    <location>
        <begin position="11"/>
        <end position="73"/>
    </location>
</feature>
<proteinExistence type="predicted"/>
<name>A0ABW2RNZ2_9BACL</name>
<evidence type="ECO:0000256" key="1">
    <source>
        <dbReference type="SAM" id="Coils"/>
    </source>
</evidence>
<dbReference type="EMBL" id="JBHTBW010000050">
    <property type="protein sequence ID" value="MFC7442487.1"/>
    <property type="molecule type" value="Genomic_DNA"/>
</dbReference>
<organism evidence="2 3">
    <name type="scientific">Laceyella putida</name>
    <dbReference type="NCBI Taxonomy" id="110101"/>
    <lineage>
        <taxon>Bacteria</taxon>
        <taxon>Bacillati</taxon>
        <taxon>Bacillota</taxon>
        <taxon>Bacilli</taxon>
        <taxon>Bacillales</taxon>
        <taxon>Thermoactinomycetaceae</taxon>
        <taxon>Laceyella</taxon>
    </lineage>
</organism>
<gene>
    <name evidence="2" type="ORF">ACFQNG_15470</name>
</gene>
<dbReference type="Pfam" id="PF03670">
    <property type="entry name" value="UPF0184"/>
    <property type="match status" value="1"/>
</dbReference>
<accession>A0ABW2RNZ2</accession>